<protein>
    <submittedName>
        <fullName evidence="1">CLUMA_CG012905, isoform A</fullName>
    </submittedName>
</protein>
<accession>A0A1J1IM97</accession>
<reference evidence="1 2" key="1">
    <citation type="submission" date="2015-04" db="EMBL/GenBank/DDBJ databases">
        <authorList>
            <person name="Syromyatnikov M.Y."/>
            <person name="Popov V.N."/>
        </authorList>
    </citation>
    <scope>NUCLEOTIDE SEQUENCE [LARGE SCALE GENOMIC DNA]</scope>
</reference>
<dbReference type="EMBL" id="CVRI01000051">
    <property type="protein sequence ID" value="CRK99593.1"/>
    <property type="molecule type" value="Genomic_DNA"/>
</dbReference>
<evidence type="ECO:0000313" key="1">
    <source>
        <dbReference type="EMBL" id="CRK99593.1"/>
    </source>
</evidence>
<evidence type="ECO:0000313" key="2">
    <source>
        <dbReference type="Proteomes" id="UP000183832"/>
    </source>
</evidence>
<keyword evidence="2" id="KW-1185">Reference proteome</keyword>
<dbReference type="Proteomes" id="UP000183832">
    <property type="component" value="Unassembled WGS sequence"/>
</dbReference>
<proteinExistence type="predicted"/>
<dbReference type="AlphaFoldDB" id="A0A1J1IM97"/>
<gene>
    <name evidence="1" type="ORF">CLUMA_CG012905</name>
</gene>
<name>A0A1J1IM97_9DIPT</name>
<sequence>MINENEEKEIQKLSTKLCQKKPKIRLKQSRNGIVTATTSETFLHQLLCRQFNIINKTLIGKVK</sequence>
<organism evidence="1 2">
    <name type="scientific">Clunio marinus</name>
    <dbReference type="NCBI Taxonomy" id="568069"/>
    <lineage>
        <taxon>Eukaryota</taxon>
        <taxon>Metazoa</taxon>
        <taxon>Ecdysozoa</taxon>
        <taxon>Arthropoda</taxon>
        <taxon>Hexapoda</taxon>
        <taxon>Insecta</taxon>
        <taxon>Pterygota</taxon>
        <taxon>Neoptera</taxon>
        <taxon>Endopterygota</taxon>
        <taxon>Diptera</taxon>
        <taxon>Nematocera</taxon>
        <taxon>Chironomoidea</taxon>
        <taxon>Chironomidae</taxon>
        <taxon>Clunio</taxon>
    </lineage>
</organism>